<dbReference type="GO" id="GO:0009279">
    <property type="term" value="C:cell outer membrane"/>
    <property type="evidence" value="ECO:0007669"/>
    <property type="project" value="UniProtKB-SubCell"/>
</dbReference>
<evidence type="ECO:0000256" key="2">
    <source>
        <dbReference type="SAM" id="SignalP"/>
    </source>
</evidence>
<organism evidence="4 5">
    <name type="scientific">Vibrio cidicii</name>
    <dbReference type="NCBI Taxonomy" id="1763883"/>
    <lineage>
        <taxon>Bacteria</taxon>
        <taxon>Pseudomonadati</taxon>
        <taxon>Pseudomonadota</taxon>
        <taxon>Gammaproteobacteria</taxon>
        <taxon>Vibrionales</taxon>
        <taxon>Vibrionaceae</taxon>
        <taxon>Vibrio</taxon>
    </lineage>
</organism>
<comment type="similarity">
    <text evidence="1">Belongs to the TonB-dependent receptor family.</text>
</comment>
<keyword evidence="2" id="KW-0732">Signal</keyword>
<dbReference type="InterPro" id="IPR012910">
    <property type="entry name" value="Plug_dom"/>
</dbReference>
<keyword evidence="1" id="KW-0472">Membrane</keyword>
<dbReference type="AlphaFoldDB" id="A0A151JDC4"/>
<dbReference type="EMBL" id="LOMK01000002">
    <property type="protein sequence ID" value="KYN23762.1"/>
    <property type="molecule type" value="Genomic_DNA"/>
</dbReference>
<dbReference type="Gene3D" id="2.170.130.10">
    <property type="entry name" value="TonB-dependent receptor, plug domain"/>
    <property type="match status" value="1"/>
</dbReference>
<evidence type="ECO:0000313" key="5">
    <source>
        <dbReference type="Proteomes" id="UP000075349"/>
    </source>
</evidence>
<proteinExistence type="inferred from homology"/>
<evidence type="ECO:0000313" key="4">
    <source>
        <dbReference type="EMBL" id="KYN23762.1"/>
    </source>
</evidence>
<keyword evidence="1" id="KW-1134">Transmembrane beta strand</keyword>
<dbReference type="Pfam" id="PF07715">
    <property type="entry name" value="Plug"/>
    <property type="match status" value="1"/>
</dbReference>
<dbReference type="InterPro" id="IPR039426">
    <property type="entry name" value="TonB-dep_rcpt-like"/>
</dbReference>
<keyword evidence="1" id="KW-0813">Transport</keyword>
<dbReference type="Proteomes" id="UP000075349">
    <property type="component" value="Unassembled WGS sequence"/>
</dbReference>
<name>A0A151JDC4_9VIBR</name>
<feature type="chain" id="PRO_5007582593" description="TonB-dependent receptor plug domain-containing protein" evidence="2">
    <location>
        <begin position="22"/>
        <end position="83"/>
    </location>
</feature>
<feature type="signal peptide" evidence="2">
    <location>
        <begin position="1"/>
        <end position="21"/>
    </location>
</feature>
<evidence type="ECO:0000259" key="3">
    <source>
        <dbReference type="Pfam" id="PF07715"/>
    </source>
</evidence>
<sequence>MKKSALSYAITLAVFSLPVLADTTQSSDVDVMVVTATTNQTSLREAPATISVITSEDLNRTPVNDVASALESVPGVHVVRSFW</sequence>
<protein>
    <recommendedName>
        <fullName evidence="3">TonB-dependent receptor plug domain-containing protein</fullName>
    </recommendedName>
</protein>
<reference evidence="5" key="1">
    <citation type="submission" date="2015-12" db="EMBL/GenBank/DDBJ databases">
        <authorList>
            <person name="Tarr C.L."/>
            <person name="Gladney L.M."/>
        </authorList>
    </citation>
    <scope>NUCLEOTIDE SEQUENCE [LARGE SCALE GENOMIC DNA]</scope>
    <source>
        <strain evidence="5">2756-81</strain>
    </source>
</reference>
<dbReference type="SUPFAM" id="SSF56935">
    <property type="entry name" value="Porins"/>
    <property type="match status" value="1"/>
</dbReference>
<comment type="subcellular location">
    <subcellularLocation>
        <location evidence="1">Cell outer membrane</location>
        <topology evidence="1">Multi-pass membrane protein</topology>
    </subcellularLocation>
</comment>
<keyword evidence="1" id="KW-0812">Transmembrane</keyword>
<comment type="caution">
    <text evidence="4">The sequence shown here is derived from an EMBL/GenBank/DDBJ whole genome shotgun (WGS) entry which is preliminary data.</text>
</comment>
<accession>A0A151JDC4</accession>
<dbReference type="InterPro" id="IPR037066">
    <property type="entry name" value="Plug_dom_sf"/>
</dbReference>
<feature type="domain" description="TonB-dependent receptor plug" evidence="3">
    <location>
        <begin position="43"/>
        <end position="79"/>
    </location>
</feature>
<evidence type="ECO:0000256" key="1">
    <source>
        <dbReference type="PROSITE-ProRule" id="PRU01360"/>
    </source>
</evidence>
<gene>
    <name evidence="4" type="ORF">AUQ44_17845</name>
</gene>
<keyword evidence="1" id="KW-0998">Cell outer membrane</keyword>
<dbReference type="PROSITE" id="PS52016">
    <property type="entry name" value="TONB_DEPENDENT_REC_3"/>
    <property type="match status" value="1"/>
</dbReference>